<evidence type="ECO:0000256" key="6">
    <source>
        <dbReference type="SAM" id="Phobius"/>
    </source>
</evidence>
<accession>A0A848MGM0</accession>
<evidence type="ECO:0000313" key="8">
    <source>
        <dbReference type="Proteomes" id="UP000585363"/>
    </source>
</evidence>
<feature type="transmembrane region" description="Helical" evidence="6">
    <location>
        <begin position="118"/>
        <end position="135"/>
    </location>
</feature>
<evidence type="ECO:0000256" key="3">
    <source>
        <dbReference type="ARBA" id="ARBA00022692"/>
    </source>
</evidence>
<dbReference type="Proteomes" id="UP000585363">
    <property type="component" value="Unassembled WGS sequence"/>
</dbReference>
<gene>
    <name evidence="7" type="ORF">GW590_10810</name>
</gene>
<keyword evidence="8" id="KW-1185">Reference proteome</keyword>
<sequence>MRLDKTISPLDNVIYTNYRITHGLRIALAFVLTFLIVRLTHLPEATWPMITLVVVMGPISFWGNVVQRVTERIMGTIGGSISGLIALWLEVYSLPLMLIWCGLVMFACGYLTLGKRAYAALLLGVTLAVVTGAGPGDMETALWRSADVIIGSLLALLFTSIYPQRAFIHWRMQMSDYLMSLNKLHSAWLSPNMLERPRLQFRLKLAMSQMVKMRALHAASSKESRIPREVFDAIQTLSRNLLCTLEMLADAYWSSRESHFIMLNAHTLRHTQRSILDSLEKLSHMLRNGSMGDELKISNQLAGSALELQELMQSMKSGQEHQAQIYGYVWLSMQVTEQLKSLGDLITLAMDKHEPMPPVVHSDTQPEQQE</sequence>
<feature type="transmembrane region" description="Helical" evidence="6">
    <location>
        <begin position="73"/>
        <end position="89"/>
    </location>
</feature>
<comment type="caution">
    <text evidence="7">The sequence shown here is derived from an EMBL/GenBank/DDBJ whole genome shotgun (WGS) entry which is preliminary data.</text>
</comment>
<dbReference type="AlphaFoldDB" id="A0A848MGM0"/>
<feature type="transmembrane region" description="Helical" evidence="6">
    <location>
        <begin position="141"/>
        <end position="162"/>
    </location>
</feature>
<keyword evidence="3 6" id="KW-0812">Transmembrane</keyword>
<protein>
    <submittedName>
        <fullName evidence="7">FUSC family protein</fullName>
    </submittedName>
</protein>
<evidence type="ECO:0000256" key="4">
    <source>
        <dbReference type="ARBA" id="ARBA00022989"/>
    </source>
</evidence>
<name>A0A848MGM0_9GAMM</name>
<dbReference type="EMBL" id="JAADJU010000005">
    <property type="protein sequence ID" value="NMP27357.1"/>
    <property type="molecule type" value="Genomic_DNA"/>
</dbReference>
<evidence type="ECO:0000256" key="2">
    <source>
        <dbReference type="ARBA" id="ARBA00022475"/>
    </source>
</evidence>
<evidence type="ECO:0000313" key="7">
    <source>
        <dbReference type="EMBL" id="NMP27357.1"/>
    </source>
</evidence>
<dbReference type="RefSeq" id="WP_169403315.1">
    <property type="nucleotide sequence ID" value="NZ_JAADJU010000005.1"/>
</dbReference>
<dbReference type="GO" id="GO:0005886">
    <property type="term" value="C:plasma membrane"/>
    <property type="evidence" value="ECO:0007669"/>
    <property type="project" value="UniProtKB-SubCell"/>
</dbReference>
<organism evidence="7 8">
    <name type="scientific">Rouxiella aceris</name>
    <dbReference type="NCBI Taxonomy" id="2703884"/>
    <lineage>
        <taxon>Bacteria</taxon>
        <taxon>Pseudomonadati</taxon>
        <taxon>Pseudomonadota</taxon>
        <taxon>Gammaproteobacteria</taxon>
        <taxon>Enterobacterales</taxon>
        <taxon>Yersiniaceae</taxon>
        <taxon>Rouxiella</taxon>
    </lineage>
</organism>
<reference evidence="7 8" key="2">
    <citation type="submission" date="2020-06" db="EMBL/GenBank/DDBJ databases">
        <title>Polyphasic characterization of a Rahnella strain isolated from tree sap.</title>
        <authorList>
            <person name="Kim I.S."/>
        </authorList>
    </citation>
    <scope>NUCLEOTIDE SEQUENCE [LARGE SCALE GENOMIC DNA]</scope>
    <source>
        <strain evidence="7 8">SAP-1</strain>
    </source>
</reference>
<reference evidence="7 8" key="1">
    <citation type="submission" date="2020-01" db="EMBL/GenBank/DDBJ databases">
        <authorList>
            <person name="Lee S.D."/>
        </authorList>
    </citation>
    <scope>NUCLEOTIDE SEQUENCE [LARGE SCALE GENOMIC DNA]</scope>
    <source>
        <strain evidence="7 8">SAP-1</strain>
    </source>
</reference>
<dbReference type="Pfam" id="PF04632">
    <property type="entry name" value="FUSC"/>
    <property type="match status" value="1"/>
</dbReference>
<keyword evidence="2" id="KW-1003">Cell membrane</keyword>
<dbReference type="InterPro" id="IPR006726">
    <property type="entry name" value="PHBA_efflux_AaeB/fusaric-R"/>
</dbReference>
<dbReference type="PANTHER" id="PTHR30509:SF42">
    <property type="entry name" value="INNER MEMBRANE PROTEIN YEEA"/>
    <property type="match status" value="1"/>
</dbReference>
<keyword evidence="4 6" id="KW-1133">Transmembrane helix</keyword>
<evidence type="ECO:0000256" key="5">
    <source>
        <dbReference type="ARBA" id="ARBA00023136"/>
    </source>
</evidence>
<evidence type="ECO:0000256" key="1">
    <source>
        <dbReference type="ARBA" id="ARBA00004651"/>
    </source>
</evidence>
<comment type="subcellular location">
    <subcellularLocation>
        <location evidence="1">Cell membrane</location>
        <topology evidence="1">Multi-pass membrane protein</topology>
    </subcellularLocation>
</comment>
<keyword evidence="5 6" id="KW-0472">Membrane</keyword>
<feature type="transmembrane region" description="Helical" evidence="6">
    <location>
        <begin position="45"/>
        <end position="66"/>
    </location>
</feature>
<feature type="transmembrane region" description="Helical" evidence="6">
    <location>
        <begin position="20"/>
        <end position="39"/>
    </location>
</feature>
<proteinExistence type="predicted"/>
<dbReference type="PANTHER" id="PTHR30509">
    <property type="entry name" value="P-HYDROXYBENZOIC ACID EFFLUX PUMP SUBUNIT-RELATED"/>
    <property type="match status" value="1"/>
</dbReference>
<feature type="transmembrane region" description="Helical" evidence="6">
    <location>
        <begin position="95"/>
        <end position="113"/>
    </location>
</feature>